<sequence>MIKVSVLKPLVELYIHFVAKDDAFLRVGVTAIVVYLILKILGVYDDAEQHSQVTIDVTYRTNNLVATHAETEPLMRVEENRMSYGTNAKDDKQNSGAYSSSSSEELYDEKLCCICYDEQRNSFFVPCGHCATCYDCAQRYSLLNIFSLYKFQKIHI</sequence>
<dbReference type="SUPFAM" id="SSF57850">
    <property type="entry name" value="RING/U-box"/>
    <property type="match status" value="1"/>
</dbReference>
<dbReference type="GO" id="GO:0008270">
    <property type="term" value="F:zinc ion binding"/>
    <property type="evidence" value="ECO:0007669"/>
    <property type="project" value="UniProtKB-KW"/>
</dbReference>
<keyword evidence="1" id="KW-0479">Metal-binding</keyword>
<gene>
    <name evidence="4" type="ORF">V8G54_005304</name>
</gene>
<reference evidence="4 5" key="1">
    <citation type="journal article" date="2023" name="Life. Sci Alliance">
        <title>Evolutionary insights into 3D genome organization and epigenetic landscape of Vigna mungo.</title>
        <authorList>
            <person name="Junaid A."/>
            <person name="Singh B."/>
            <person name="Bhatia S."/>
        </authorList>
    </citation>
    <scope>NUCLEOTIDE SEQUENCE [LARGE SCALE GENOMIC DNA]</scope>
    <source>
        <strain evidence="4">Urdbean</strain>
    </source>
</reference>
<keyword evidence="3" id="KW-0862">Zinc</keyword>
<dbReference type="PANTHER" id="PTHR46858:SF6">
    <property type="entry name" value="LIGASE, PUTATIVE-RELATED"/>
    <property type="match status" value="1"/>
</dbReference>
<keyword evidence="5" id="KW-1185">Reference proteome</keyword>
<name>A0AAQ3NZU9_VIGMU</name>
<dbReference type="PANTHER" id="PTHR46858">
    <property type="entry name" value="OS05G0521000 PROTEIN"/>
    <property type="match status" value="1"/>
</dbReference>
<evidence type="ECO:0000313" key="4">
    <source>
        <dbReference type="EMBL" id="WVZ17982.1"/>
    </source>
</evidence>
<evidence type="ECO:0000256" key="1">
    <source>
        <dbReference type="ARBA" id="ARBA00022723"/>
    </source>
</evidence>
<evidence type="ECO:0000313" key="5">
    <source>
        <dbReference type="Proteomes" id="UP001374535"/>
    </source>
</evidence>
<dbReference type="Gene3D" id="3.30.40.10">
    <property type="entry name" value="Zinc/RING finger domain, C3HC4 (zinc finger)"/>
    <property type="match status" value="1"/>
</dbReference>
<dbReference type="Pfam" id="PF13920">
    <property type="entry name" value="zf-C3HC4_3"/>
    <property type="match status" value="1"/>
</dbReference>
<evidence type="ECO:0000256" key="2">
    <source>
        <dbReference type="ARBA" id="ARBA00022771"/>
    </source>
</evidence>
<evidence type="ECO:0000256" key="3">
    <source>
        <dbReference type="ARBA" id="ARBA00022833"/>
    </source>
</evidence>
<dbReference type="Proteomes" id="UP001374535">
    <property type="component" value="Chromosome 2"/>
</dbReference>
<dbReference type="GO" id="GO:0016567">
    <property type="term" value="P:protein ubiquitination"/>
    <property type="evidence" value="ECO:0007669"/>
    <property type="project" value="TreeGrafter"/>
</dbReference>
<protein>
    <recommendedName>
        <fullName evidence="6">RING-type domain-containing protein</fullName>
    </recommendedName>
</protein>
<keyword evidence="2" id="KW-0863">Zinc-finger</keyword>
<dbReference type="AlphaFoldDB" id="A0AAQ3NZU9"/>
<organism evidence="4 5">
    <name type="scientific">Vigna mungo</name>
    <name type="common">Black gram</name>
    <name type="synonym">Phaseolus mungo</name>
    <dbReference type="NCBI Taxonomy" id="3915"/>
    <lineage>
        <taxon>Eukaryota</taxon>
        <taxon>Viridiplantae</taxon>
        <taxon>Streptophyta</taxon>
        <taxon>Embryophyta</taxon>
        <taxon>Tracheophyta</taxon>
        <taxon>Spermatophyta</taxon>
        <taxon>Magnoliopsida</taxon>
        <taxon>eudicotyledons</taxon>
        <taxon>Gunneridae</taxon>
        <taxon>Pentapetalae</taxon>
        <taxon>rosids</taxon>
        <taxon>fabids</taxon>
        <taxon>Fabales</taxon>
        <taxon>Fabaceae</taxon>
        <taxon>Papilionoideae</taxon>
        <taxon>50 kb inversion clade</taxon>
        <taxon>NPAAA clade</taxon>
        <taxon>indigoferoid/millettioid clade</taxon>
        <taxon>Phaseoleae</taxon>
        <taxon>Vigna</taxon>
    </lineage>
</organism>
<evidence type="ECO:0008006" key="6">
    <source>
        <dbReference type="Google" id="ProtNLM"/>
    </source>
</evidence>
<dbReference type="InterPro" id="IPR013083">
    <property type="entry name" value="Znf_RING/FYVE/PHD"/>
</dbReference>
<proteinExistence type="predicted"/>
<dbReference type="GO" id="GO:0061630">
    <property type="term" value="F:ubiquitin protein ligase activity"/>
    <property type="evidence" value="ECO:0007669"/>
    <property type="project" value="TreeGrafter"/>
</dbReference>
<accession>A0AAQ3NZU9</accession>
<dbReference type="EMBL" id="CP144699">
    <property type="protein sequence ID" value="WVZ17982.1"/>
    <property type="molecule type" value="Genomic_DNA"/>
</dbReference>